<name>A0A397Q4U5_9HYPH</name>
<keyword evidence="4" id="KW-0862">Zinc</keyword>
<dbReference type="Pfam" id="PF22505">
    <property type="entry name" value="RNase_J_b_CASP"/>
    <property type="match status" value="1"/>
</dbReference>
<accession>A0A397Q4U5</accession>
<sequence>MNNNGDAELVFLPLGGIGEIGMNMYLYGFGPADDRQWLMVDCGVTFPSGEEPGIEIITPDTTYIEAERNLVGIVLTHAHEDHIGAVEELWPRLRAPVYGTRFALTLLKGKLAQRDWGKQVELIEVPYEGRLTIGPFDVEFINMAHSIPETNALAIRAGGGLVLHTADWKIDEAPGLGEPTNVKRLTELGDEGIDALICDSTNAVTEGATFSEGEVAETLKKLVADAPYRIAFTTFASNVARLIAIAEAAHAADRHLVIVGRAMRRIIDAAEETGYWPEHLSYLDEEDYGYLPPEKVVMLCTGSQGEPRAALARIAEDEHPNVTLSRGDWVVYSSRMIPGNEDGIYKVYNNLSRLGVKIIEHHPDGPIHSSGHCRRGELRQMYQWTRPRVVVPMHGEDRHLYEHVNLAKEEGLSALRNVRNGVMARLCPGPAEIIDEVPVGRLLRDGTLLLREDDGPLRERRKLSFVGTVTVFVVVDRKGEMAADPHIVMHGIPNLDEHGQLFAEIAERAIFNAFDGIPRPRRKDPRTLGEAVRRSVRGAINQAWGKKPLCTVRIATV</sequence>
<dbReference type="Gene3D" id="3.10.20.580">
    <property type="match status" value="1"/>
</dbReference>
<dbReference type="GO" id="GO:0004527">
    <property type="term" value="F:exonuclease activity"/>
    <property type="evidence" value="ECO:0007669"/>
    <property type="project" value="UniProtKB-KW"/>
</dbReference>
<dbReference type="SUPFAM" id="SSF56281">
    <property type="entry name" value="Metallo-hydrolase/oxidoreductase"/>
    <property type="match status" value="1"/>
</dbReference>
<dbReference type="OrthoDB" id="9770211at2"/>
<keyword evidence="2" id="KW-0479">Metal-binding</keyword>
<evidence type="ECO:0000256" key="1">
    <source>
        <dbReference type="ARBA" id="ARBA00022722"/>
    </source>
</evidence>
<dbReference type="Gene3D" id="3.40.50.10710">
    <property type="entry name" value="Metallo-hydrolase/oxidoreductase"/>
    <property type="match status" value="1"/>
</dbReference>
<keyword evidence="5" id="KW-0269">Exonuclease</keyword>
<dbReference type="InterPro" id="IPR041636">
    <property type="entry name" value="RNase_J_C"/>
</dbReference>
<evidence type="ECO:0000256" key="2">
    <source>
        <dbReference type="ARBA" id="ARBA00022723"/>
    </source>
</evidence>
<dbReference type="GO" id="GO:0003723">
    <property type="term" value="F:RNA binding"/>
    <property type="evidence" value="ECO:0007669"/>
    <property type="project" value="UniProtKB-KW"/>
</dbReference>
<gene>
    <name evidence="8" type="ORF">BXY53_1222</name>
</gene>
<keyword evidence="1" id="KW-0540">Nuclease</keyword>
<dbReference type="RefSeq" id="WP_119060948.1">
    <property type="nucleotide sequence ID" value="NZ_QXDF01000001.1"/>
</dbReference>
<keyword evidence="6" id="KW-0694">RNA-binding</keyword>
<dbReference type="AlphaFoldDB" id="A0A397Q4U5"/>
<keyword evidence="3" id="KW-0378">Hydrolase</keyword>
<reference evidence="8 9" key="1">
    <citation type="submission" date="2018-08" db="EMBL/GenBank/DDBJ databases">
        <title>Genomic Encyclopedia of Archaeal and Bacterial Type Strains, Phase II (KMG-II): from individual species to whole genera.</title>
        <authorList>
            <person name="Goeker M."/>
        </authorList>
    </citation>
    <scope>NUCLEOTIDE SEQUENCE [LARGE SCALE GENOMIC DNA]</scope>
    <source>
        <strain evidence="8 9">DSM 5002</strain>
    </source>
</reference>
<dbReference type="InterPro" id="IPR011108">
    <property type="entry name" value="RMMBL"/>
</dbReference>
<evidence type="ECO:0000256" key="6">
    <source>
        <dbReference type="ARBA" id="ARBA00022884"/>
    </source>
</evidence>
<comment type="caution">
    <text evidence="8">The sequence shown here is derived from an EMBL/GenBank/DDBJ whole genome shotgun (WGS) entry which is preliminary data.</text>
</comment>
<evidence type="ECO:0000256" key="4">
    <source>
        <dbReference type="ARBA" id="ARBA00022833"/>
    </source>
</evidence>
<evidence type="ECO:0000256" key="3">
    <source>
        <dbReference type="ARBA" id="ARBA00022801"/>
    </source>
</evidence>
<proteinExistence type="predicted"/>
<dbReference type="PANTHER" id="PTHR43694:SF1">
    <property type="entry name" value="RIBONUCLEASE J"/>
    <property type="match status" value="1"/>
</dbReference>
<evidence type="ECO:0000259" key="7">
    <source>
        <dbReference type="SMART" id="SM00849"/>
    </source>
</evidence>
<dbReference type="PANTHER" id="PTHR43694">
    <property type="entry name" value="RIBONUCLEASE J"/>
    <property type="match status" value="1"/>
</dbReference>
<evidence type="ECO:0000313" key="8">
    <source>
        <dbReference type="EMBL" id="RIA56122.1"/>
    </source>
</evidence>
<protein>
    <submittedName>
        <fullName evidence="8">Ribonuclease J</fullName>
    </submittedName>
</protein>
<dbReference type="InterPro" id="IPR042173">
    <property type="entry name" value="RNase_J_2"/>
</dbReference>
<feature type="domain" description="Metallo-beta-lactamase" evidence="7">
    <location>
        <begin position="21"/>
        <end position="219"/>
    </location>
</feature>
<keyword evidence="9" id="KW-1185">Reference proteome</keyword>
<dbReference type="Pfam" id="PF07521">
    <property type="entry name" value="RMMBL"/>
    <property type="match status" value="1"/>
</dbReference>
<evidence type="ECO:0000313" key="9">
    <source>
        <dbReference type="Proteomes" id="UP000266273"/>
    </source>
</evidence>
<dbReference type="InterPro" id="IPR036866">
    <property type="entry name" value="RibonucZ/Hydroxyglut_hydro"/>
</dbReference>
<dbReference type="SMART" id="SM00849">
    <property type="entry name" value="Lactamase_B"/>
    <property type="match status" value="1"/>
</dbReference>
<dbReference type="GO" id="GO:0046872">
    <property type="term" value="F:metal ion binding"/>
    <property type="evidence" value="ECO:0007669"/>
    <property type="project" value="UniProtKB-KW"/>
</dbReference>
<dbReference type="Pfam" id="PF00753">
    <property type="entry name" value="Lactamase_B"/>
    <property type="match status" value="1"/>
</dbReference>
<dbReference type="InterPro" id="IPR001279">
    <property type="entry name" value="Metallo-B-lactamas"/>
</dbReference>
<dbReference type="InterPro" id="IPR055132">
    <property type="entry name" value="RNase_J_b_CASP"/>
</dbReference>
<dbReference type="EMBL" id="QXDF01000001">
    <property type="protein sequence ID" value="RIA56122.1"/>
    <property type="molecule type" value="Genomic_DNA"/>
</dbReference>
<dbReference type="Pfam" id="PF17770">
    <property type="entry name" value="RNase_J_C"/>
    <property type="match status" value="1"/>
</dbReference>
<dbReference type="Gene3D" id="3.60.15.10">
    <property type="entry name" value="Ribonuclease Z/Hydroxyacylglutathione hydrolase-like"/>
    <property type="match status" value="1"/>
</dbReference>
<dbReference type="CDD" id="cd07714">
    <property type="entry name" value="RNaseJ_MBL-fold"/>
    <property type="match status" value="1"/>
</dbReference>
<evidence type="ECO:0000256" key="5">
    <source>
        <dbReference type="ARBA" id="ARBA00022839"/>
    </source>
</evidence>
<organism evidence="8 9">
    <name type="scientific">Dichotomicrobium thermohalophilum</name>
    <dbReference type="NCBI Taxonomy" id="933063"/>
    <lineage>
        <taxon>Bacteria</taxon>
        <taxon>Pseudomonadati</taxon>
        <taxon>Pseudomonadota</taxon>
        <taxon>Alphaproteobacteria</taxon>
        <taxon>Hyphomicrobiales</taxon>
        <taxon>Hyphomicrobiaceae</taxon>
        <taxon>Dichotomicrobium</taxon>
    </lineage>
</organism>
<dbReference type="Proteomes" id="UP000266273">
    <property type="component" value="Unassembled WGS sequence"/>
</dbReference>